<organism evidence="3 4">
    <name type="scientific">Candidatus Scatousia excrementipullorum</name>
    <dbReference type="NCBI Taxonomy" id="2840936"/>
    <lineage>
        <taxon>Bacteria</taxon>
        <taxon>Candidatus Scatousia</taxon>
    </lineage>
</organism>
<dbReference type="AlphaFoldDB" id="A0A9D9DNJ8"/>
<sequence>MKKIMPAIVNKVLENSIAEELEIEEGDEIVSIDENPMQDMIDYNFYCKTDFLTLEVKKKNGEVEVIEIEKAFDEDLGIVFESAVFDRVKPCLNHCIFCFVDQQPKGLRETLYVKDDDYRLSYLQGTYITLTNLTEKDKDRIKRMHLGPFYVSVHTTNPELRVKMLRNPNAGKALENLNWFRKNKIPFHAQIVLCPGLNDGAELERTLSDLAELKTTVLSTAIVPVGITQFREEKLRQVDKKCAEETIQIASKYKRVCCSDEFFLLAGQYIPPAKYYGNFSQLEDGVGSIRMLLEDFKGLDIPKKINKKTKILFATSFAAKSALDIISSKLNKTENLTTEVVPVKSNYWGQDITVAGLITTEDLIAALQGKECDFVVIPSVMLRQYSEDFLDGQTLSYVKSKTKKEFFVINNIYSMKELVDYLSAL</sequence>
<comment type="caution">
    <text evidence="3">The sequence shown here is derived from an EMBL/GenBank/DDBJ whole genome shotgun (WGS) entry which is preliminary data.</text>
</comment>
<dbReference type="Proteomes" id="UP000823632">
    <property type="component" value="Unassembled WGS sequence"/>
</dbReference>
<feature type="domain" description="Putative radical SAM N-terminal" evidence="2">
    <location>
        <begin position="71"/>
        <end position="219"/>
    </location>
</feature>
<accession>A0A9D9DNJ8</accession>
<evidence type="ECO:0000259" key="2">
    <source>
        <dbReference type="Pfam" id="PF19238"/>
    </source>
</evidence>
<evidence type="ECO:0000313" key="3">
    <source>
        <dbReference type="EMBL" id="MBO8431177.1"/>
    </source>
</evidence>
<name>A0A9D9DNJ8_9BACT</name>
<reference evidence="3" key="2">
    <citation type="journal article" date="2021" name="PeerJ">
        <title>Extensive microbial diversity within the chicken gut microbiome revealed by metagenomics and culture.</title>
        <authorList>
            <person name="Gilroy R."/>
            <person name="Ravi A."/>
            <person name="Getino M."/>
            <person name="Pursley I."/>
            <person name="Horton D.L."/>
            <person name="Alikhan N.F."/>
            <person name="Baker D."/>
            <person name="Gharbi K."/>
            <person name="Hall N."/>
            <person name="Watson M."/>
            <person name="Adriaenssens E.M."/>
            <person name="Foster-Nyarko E."/>
            <person name="Jarju S."/>
            <person name="Secka A."/>
            <person name="Antonio M."/>
            <person name="Oren A."/>
            <person name="Chaudhuri R.R."/>
            <person name="La Ragione R."/>
            <person name="Hildebrand F."/>
            <person name="Pallen M.J."/>
        </authorList>
    </citation>
    <scope>NUCLEOTIDE SEQUENCE</scope>
    <source>
        <strain evidence="3">10192</strain>
    </source>
</reference>
<dbReference type="InterPro" id="IPR036034">
    <property type="entry name" value="PDZ_sf"/>
</dbReference>
<dbReference type="InterPro" id="IPR058240">
    <property type="entry name" value="rSAM_sf"/>
</dbReference>
<evidence type="ECO:0000313" key="4">
    <source>
        <dbReference type="Proteomes" id="UP000823632"/>
    </source>
</evidence>
<dbReference type="Gene3D" id="3.20.20.70">
    <property type="entry name" value="Aldolase class I"/>
    <property type="match status" value="1"/>
</dbReference>
<dbReference type="InterPro" id="IPR007549">
    <property type="entry name" value="DUF512"/>
</dbReference>
<dbReference type="Pfam" id="PF19238">
    <property type="entry name" value="Radical_SAM_2"/>
    <property type="match status" value="1"/>
</dbReference>
<proteinExistence type="predicted"/>
<reference evidence="3" key="1">
    <citation type="submission" date="2020-10" db="EMBL/GenBank/DDBJ databases">
        <authorList>
            <person name="Gilroy R."/>
        </authorList>
    </citation>
    <scope>NUCLEOTIDE SEQUENCE</scope>
    <source>
        <strain evidence="3">10192</strain>
    </source>
</reference>
<dbReference type="Pfam" id="PF04459">
    <property type="entry name" value="DUF512"/>
    <property type="match status" value="1"/>
</dbReference>
<dbReference type="EMBL" id="JADIND010000160">
    <property type="protein sequence ID" value="MBO8431177.1"/>
    <property type="molecule type" value="Genomic_DNA"/>
</dbReference>
<evidence type="ECO:0000259" key="1">
    <source>
        <dbReference type="Pfam" id="PF04459"/>
    </source>
</evidence>
<dbReference type="InterPro" id="IPR013785">
    <property type="entry name" value="Aldolase_TIM"/>
</dbReference>
<dbReference type="Gene3D" id="2.30.42.10">
    <property type="match status" value="1"/>
</dbReference>
<feature type="domain" description="DUF512" evidence="1">
    <location>
        <begin position="223"/>
        <end position="409"/>
    </location>
</feature>
<dbReference type="SUPFAM" id="SSF50156">
    <property type="entry name" value="PDZ domain-like"/>
    <property type="match status" value="1"/>
</dbReference>
<gene>
    <name evidence="3" type="ORF">IAC76_07285</name>
</gene>
<protein>
    <submittedName>
        <fullName evidence="3">DUF512 domain-containing protein</fullName>
    </submittedName>
</protein>
<dbReference type="SUPFAM" id="SSF102114">
    <property type="entry name" value="Radical SAM enzymes"/>
    <property type="match status" value="1"/>
</dbReference>
<dbReference type="InterPro" id="IPR045375">
    <property type="entry name" value="Put_radical_SAM-like_N"/>
</dbReference>